<comment type="caution">
    <text evidence="1">The sequence shown here is derived from an EMBL/GenBank/DDBJ whole genome shotgun (WGS) entry which is preliminary data.</text>
</comment>
<evidence type="ECO:0008006" key="3">
    <source>
        <dbReference type="Google" id="ProtNLM"/>
    </source>
</evidence>
<accession>A0A3R7D886</accession>
<organism evidence="1 2">
    <name type="scientific">Halopiger aswanensis</name>
    <dbReference type="NCBI Taxonomy" id="148449"/>
    <lineage>
        <taxon>Archaea</taxon>
        <taxon>Methanobacteriati</taxon>
        <taxon>Methanobacteriota</taxon>
        <taxon>Stenosarchaea group</taxon>
        <taxon>Halobacteria</taxon>
        <taxon>Halobacteriales</taxon>
        <taxon>Natrialbaceae</taxon>
        <taxon>Halopiger</taxon>
    </lineage>
</organism>
<dbReference type="PANTHER" id="PTHR37953:SF1">
    <property type="entry name" value="UPF0127 PROTEIN MJ1496"/>
    <property type="match status" value="1"/>
</dbReference>
<proteinExistence type="predicted"/>
<protein>
    <recommendedName>
        <fullName evidence="3">DUF192 domain-containing protein</fullName>
    </recommendedName>
</protein>
<dbReference type="PANTHER" id="PTHR37953">
    <property type="entry name" value="UPF0127 PROTEIN MJ1496"/>
    <property type="match status" value="1"/>
</dbReference>
<dbReference type="AlphaFoldDB" id="A0A3R7D886"/>
<dbReference type="RefSeq" id="WP_120245361.1">
    <property type="nucleotide sequence ID" value="NZ_RAPO01000003.1"/>
</dbReference>
<dbReference type="InterPro" id="IPR038695">
    <property type="entry name" value="Saro_0823-like_sf"/>
</dbReference>
<evidence type="ECO:0000313" key="2">
    <source>
        <dbReference type="Proteomes" id="UP000283805"/>
    </source>
</evidence>
<sequence length="163" mass="18192">MTLERVWQALLAVVLVLLVGVVLVQAGFVSAPWHVDRGEVRVLDNSGEPKAVVNVSVADTRQEQYTGLSDHDSLESGEGMLFVHSSEDDRTYVMREMDFPIDIVFIGADREITGIEHARAPEPDEDGEDLRYTGRAKWVLEIPRSYANETGMAVGDEVEIEYE</sequence>
<keyword evidence="2" id="KW-1185">Reference proteome</keyword>
<evidence type="ECO:0000313" key="1">
    <source>
        <dbReference type="EMBL" id="RKD93331.1"/>
    </source>
</evidence>
<gene>
    <name evidence="1" type="ORF">ATJ93_2949</name>
</gene>
<reference evidence="1 2" key="1">
    <citation type="submission" date="2018-09" db="EMBL/GenBank/DDBJ databases">
        <title>Genomic Encyclopedia of Archaeal and Bacterial Type Strains, Phase II (KMG-II): from individual species to whole genera.</title>
        <authorList>
            <person name="Goeker M."/>
        </authorList>
    </citation>
    <scope>NUCLEOTIDE SEQUENCE [LARGE SCALE GENOMIC DNA]</scope>
    <source>
        <strain evidence="1 2">DSM 13151</strain>
    </source>
</reference>
<dbReference type="Proteomes" id="UP000283805">
    <property type="component" value="Unassembled WGS sequence"/>
</dbReference>
<dbReference type="OrthoDB" id="6763at2157"/>
<dbReference type="Gene3D" id="2.60.120.1140">
    <property type="entry name" value="Protein of unknown function DUF192"/>
    <property type="match status" value="1"/>
</dbReference>
<dbReference type="Pfam" id="PF02643">
    <property type="entry name" value="DUF192"/>
    <property type="match status" value="1"/>
</dbReference>
<dbReference type="InterPro" id="IPR003795">
    <property type="entry name" value="DUF192"/>
</dbReference>
<name>A0A3R7D886_9EURY</name>
<dbReference type="EMBL" id="RAPO01000003">
    <property type="protein sequence ID" value="RKD93331.1"/>
    <property type="molecule type" value="Genomic_DNA"/>
</dbReference>